<protein>
    <recommendedName>
        <fullName evidence="15">Phenylalanine--tRNA ligase beta subunit</fullName>
        <ecNumber evidence="15">6.1.1.20</ecNumber>
    </recommendedName>
    <alternativeName>
        <fullName evidence="15">Phenylalanyl-tRNA synthetase beta subunit</fullName>
        <shortName evidence="15">PheRS</shortName>
    </alternativeName>
</protein>
<dbReference type="SUPFAM" id="SSF56037">
    <property type="entry name" value="PheT/TilS domain"/>
    <property type="match status" value="1"/>
</dbReference>
<dbReference type="SUPFAM" id="SSF54991">
    <property type="entry name" value="Anticodon-binding domain of PheRS"/>
    <property type="match status" value="1"/>
</dbReference>
<dbReference type="NCBIfam" id="TIGR00472">
    <property type="entry name" value="pheT_bact"/>
    <property type="match status" value="1"/>
</dbReference>
<dbReference type="Pfam" id="PF03147">
    <property type="entry name" value="FDX-ACB"/>
    <property type="match status" value="1"/>
</dbReference>
<comment type="catalytic activity">
    <reaction evidence="14 15">
        <text>tRNA(Phe) + L-phenylalanine + ATP = L-phenylalanyl-tRNA(Phe) + AMP + diphosphate + H(+)</text>
        <dbReference type="Rhea" id="RHEA:19413"/>
        <dbReference type="Rhea" id="RHEA-COMP:9668"/>
        <dbReference type="Rhea" id="RHEA-COMP:9699"/>
        <dbReference type="ChEBI" id="CHEBI:15378"/>
        <dbReference type="ChEBI" id="CHEBI:30616"/>
        <dbReference type="ChEBI" id="CHEBI:33019"/>
        <dbReference type="ChEBI" id="CHEBI:58095"/>
        <dbReference type="ChEBI" id="CHEBI:78442"/>
        <dbReference type="ChEBI" id="CHEBI:78531"/>
        <dbReference type="ChEBI" id="CHEBI:456215"/>
        <dbReference type="EC" id="6.1.1.20"/>
    </reaction>
</comment>
<dbReference type="InterPro" id="IPR002547">
    <property type="entry name" value="tRNA-bd_dom"/>
</dbReference>
<evidence type="ECO:0000256" key="12">
    <source>
        <dbReference type="ARBA" id="ARBA00022917"/>
    </source>
</evidence>
<dbReference type="Proteomes" id="UP000204221">
    <property type="component" value="Chromosome"/>
</dbReference>
<evidence type="ECO:0000256" key="14">
    <source>
        <dbReference type="ARBA" id="ARBA00049255"/>
    </source>
</evidence>
<keyword evidence="17" id="KW-1185">Reference proteome</keyword>
<evidence type="ECO:0000256" key="10">
    <source>
        <dbReference type="ARBA" id="ARBA00022842"/>
    </source>
</evidence>
<evidence type="ECO:0000256" key="11">
    <source>
        <dbReference type="ARBA" id="ARBA00022884"/>
    </source>
</evidence>
<evidence type="ECO:0000256" key="9">
    <source>
        <dbReference type="ARBA" id="ARBA00022840"/>
    </source>
</evidence>
<feature type="binding site" evidence="15">
    <location>
        <position position="503"/>
    </location>
    <ligand>
        <name>Mg(2+)</name>
        <dbReference type="ChEBI" id="CHEBI:18420"/>
        <note>shared with alpha subunit</note>
    </ligand>
</feature>
<gene>
    <name evidence="15 16" type="primary">pheT</name>
    <name evidence="16" type="ORF">AHOG_19120</name>
</gene>
<dbReference type="InterPro" id="IPR020825">
    <property type="entry name" value="Phe-tRNA_synthase-like_B3/B4"/>
</dbReference>
<evidence type="ECO:0000256" key="4">
    <source>
        <dbReference type="ARBA" id="ARBA00022490"/>
    </source>
</evidence>
<dbReference type="InterPro" id="IPR005146">
    <property type="entry name" value="B3/B4_tRNA-bd"/>
</dbReference>
<dbReference type="SUPFAM" id="SSF46955">
    <property type="entry name" value="Putative DNA-binding domain"/>
    <property type="match status" value="1"/>
</dbReference>
<dbReference type="Pfam" id="PF01588">
    <property type="entry name" value="tRNA_bind"/>
    <property type="match status" value="1"/>
</dbReference>
<comment type="cofactor">
    <cofactor evidence="15">
        <name>Mg(2+)</name>
        <dbReference type="ChEBI" id="CHEBI:18420"/>
    </cofactor>
    <text evidence="15">Binds 2 magnesium ions per tetramer.</text>
</comment>
<keyword evidence="5" id="KW-0820">tRNA-binding</keyword>
<dbReference type="PANTHER" id="PTHR10947">
    <property type="entry name" value="PHENYLALANYL-TRNA SYNTHETASE BETA CHAIN AND LEUCINE-RICH REPEAT-CONTAINING PROTEIN 47"/>
    <property type="match status" value="1"/>
</dbReference>
<comment type="subunit">
    <text evidence="3 15">Tetramer of two alpha and two beta subunits.</text>
</comment>
<dbReference type="GO" id="GO:0009328">
    <property type="term" value="C:phenylalanine-tRNA ligase complex"/>
    <property type="evidence" value="ECO:0007669"/>
    <property type="project" value="TreeGrafter"/>
</dbReference>
<keyword evidence="11" id="KW-0694">RNA-binding</keyword>
<comment type="subcellular location">
    <subcellularLocation>
        <location evidence="1 15">Cytoplasm</location>
    </subcellularLocation>
</comment>
<dbReference type="Pfam" id="PF03483">
    <property type="entry name" value="B3_4"/>
    <property type="match status" value="1"/>
</dbReference>
<dbReference type="InterPro" id="IPR045060">
    <property type="entry name" value="Phe-tRNA-ligase_IIc_bsu"/>
</dbReference>
<keyword evidence="10 15" id="KW-0460">Magnesium</keyword>
<dbReference type="FunFam" id="3.30.930.10:FF:000130">
    <property type="entry name" value="Phenylalanine--tRNA ligase beta subunit"/>
    <property type="match status" value="1"/>
</dbReference>
<evidence type="ECO:0000256" key="3">
    <source>
        <dbReference type="ARBA" id="ARBA00011209"/>
    </source>
</evidence>
<dbReference type="FunFam" id="3.30.70.380:FF:000001">
    <property type="entry name" value="Phenylalanine--tRNA ligase beta subunit"/>
    <property type="match status" value="1"/>
</dbReference>
<dbReference type="InterPro" id="IPR009061">
    <property type="entry name" value="DNA-bd_dom_put_sf"/>
</dbReference>
<dbReference type="SUPFAM" id="SSF50249">
    <property type="entry name" value="Nucleic acid-binding proteins"/>
    <property type="match status" value="1"/>
</dbReference>
<evidence type="ECO:0000313" key="17">
    <source>
        <dbReference type="Proteomes" id="UP000204221"/>
    </source>
</evidence>
<dbReference type="GO" id="GO:0000049">
    <property type="term" value="F:tRNA binding"/>
    <property type="evidence" value="ECO:0007669"/>
    <property type="project" value="UniProtKB-UniRule"/>
</dbReference>
<dbReference type="GO" id="GO:0006432">
    <property type="term" value="P:phenylalanyl-tRNA aminoacylation"/>
    <property type="evidence" value="ECO:0007669"/>
    <property type="project" value="UniProtKB-UniRule"/>
</dbReference>
<keyword evidence="12 15" id="KW-0648">Protein biosynthesis</keyword>
<dbReference type="InterPro" id="IPR005147">
    <property type="entry name" value="tRNA_synthase_B5-dom"/>
</dbReference>
<dbReference type="CDD" id="cd00769">
    <property type="entry name" value="PheRS_beta_core"/>
    <property type="match status" value="1"/>
</dbReference>
<dbReference type="PROSITE" id="PS51483">
    <property type="entry name" value="B5"/>
    <property type="match status" value="1"/>
</dbReference>
<evidence type="ECO:0000256" key="8">
    <source>
        <dbReference type="ARBA" id="ARBA00022741"/>
    </source>
</evidence>
<evidence type="ECO:0000256" key="6">
    <source>
        <dbReference type="ARBA" id="ARBA00022598"/>
    </source>
</evidence>
<dbReference type="InterPro" id="IPR004532">
    <property type="entry name" value="Phe-tRNA-ligase_IIc_bsu_bact"/>
</dbReference>
<keyword evidence="6 15" id="KW-0436">Ligase</keyword>
<feature type="binding site" evidence="15">
    <location>
        <position position="497"/>
    </location>
    <ligand>
        <name>Mg(2+)</name>
        <dbReference type="ChEBI" id="CHEBI:18420"/>
        <note>shared with alpha subunit</note>
    </ligand>
</feature>
<dbReference type="SMART" id="SM00896">
    <property type="entry name" value="FDX-ACB"/>
    <property type="match status" value="1"/>
</dbReference>
<dbReference type="SUPFAM" id="SSF55681">
    <property type="entry name" value="Class II aaRS and biotin synthetases"/>
    <property type="match status" value="1"/>
</dbReference>
<dbReference type="InterPro" id="IPR041616">
    <property type="entry name" value="PheRS_beta_core"/>
</dbReference>
<evidence type="ECO:0000256" key="13">
    <source>
        <dbReference type="ARBA" id="ARBA00023146"/>
    </source>
</evidence>
<evidence type="ECO:0000256" key="15">
    <source>
        <dbReference type="HAMAP-Rule" id="MF_00283"/>
    </source>
</evidence>
<name>A0A221W724_9PSEU</name>
<dbReference type="KEGG" id="ahg:AHOG_19120"/>
<dbReference type="Pfam" id="PF03484">
    <property type="entry name" value="B5"/>
    <property type="match status" value="1"/>
</dbReference>
<dbReference type="InterPro" id="IPR036690">
    <property type="entry name" value="Fdx_antiC-bd_sf"/>
</dbReference>
<dbReference type="SMART" id="SM00873">
    <property type="entry name" value="B3_4"/>
    <property type="match status" value="1"/>
</dbReference>
<dbReference type="Gene3D" id="2.40.50.140">
    <property type="entry name" value="Nucleic acid-binding proteins"/>
    <property type="match status" value="1"/>
</dbReference>
<dbReference type="InterPro" id="IPR005121">
    <property type="entry name" value="Fdx_antiC-bd"/>
</dbReference>
<reference evidence="16 17" key="1">
    <citation type="submission" date="2017-07" db="EMBL/GenBank/DDBJ databases">
        <title>Complete genome sequence of Actinoalloteichus hoggarensis DSM 45943, type strain of Actinoalloteichus hoggarensis.</title>
        <authorList>
            <person name="Ruckert C."/>
            <person name="Nouioui I."/>
            <person name="Willmese J."/>
            <person name="van Wezel G."/>
            <person name="Klenk H.-P."/>
            <person name="Kalinowski J."/>
            <person name="Zotchev S.B."/>
        </authorList>
    </citation>
    <scope>NUCLEOTIDE SEQUENCE [LARGE SCALE GENOMIC DNA]</scope>
    <source>
        <strain evidence="16 17">DSM 45943</strain>
    </source>
</reference>
<evidence type="ECO:0000256" key="5">
    <source>
        <dbReference type="ARBA" id="ARBA00022555"/>
    </source>
</evidence>
<dbReference type="CDD" id="cd02796">
    <property type="entry name" value="tRNA_bind_bactPheRS"/>
    <property type="match status" value="1"/>
</dbReference>
<evidence type="ECO:0000313" key="16">
    <source>
        <dbReference type="EMBL" id="ASO21446.1"/>
    </source>
</evidence>
<dbReference type="HAMAP" id="MF_00283">
    <property type="entry name" value="Phe_tRNA_synth_beta1"/>
    <property type="match status" value="1"/>
</dbReference>
<sequence length="861" mass="92073">MRIPVSWLIQHLVEPPEDITPEQLAEAFVRIGLEVESVDTLGPVSGPLVIGRVVEIEELTEFKKPIRFCRVEVGRLGDSAPETGDGENAEDADRPFEGDPNPVVREATGEPDIRGIVCGARNFVEGDLVVVALPGAVLPGDFVISARKTYGRVSDGMICSAKELNLGDDHAGILVLPSGTAAPGADAARHLELDDSVIELAITPDRGYCFSVRGLAREIACALDLSFRDPAVLELHESDGDAWPVRIEDEQACSRFVFRRVTGVDPTAPTPWWMRRRLMLSGIRSISLAVDLTNYIMLEVGQPLHAYDAAKVRGTVVVRKAVAGEKLATLDGQTRTLDPDDIVICDDTGPIGLAGVMGGAQTEIGAKSTDVLIEAASFDSANVGRMVRRHKLPSEAAKRFERVVDPALPAVAAERTAKALAHYAEGSLHRGLTDVGHPQVPAPVTMPLALPDEVAGVRYERGVTARRLQQIGCRVEVGTTSEGTAVVKATPPTWRADLVQPADLVEEVLRLEGYHTIPSVLPSVPAGRGLTDAQRRRRAVSRAIAAAGYVEVLPFPFAGKADWDALDLPADDPRRRTMRLANPLEADRGEMVTTLLPGLLDAVVRNVARGHRDVALFHIGQVVRPDEQLAPMPEVAVTRRPSDDEIAALFAALPAQPVHVAAVLAGRRELSGWWGPGRAADWSDVVSLALLVAETAGVEMQVAAGDLAPWHPGRCAVFTVDGQVIGHAGELHPKVVEALGLPKRACALELNLDALPLTDPRPSPKISAYPPVLLDLALVVDAEVPAAEVTEAVRAGAGDLIEDVRLFDVYAGEQVGEGRRSLTFSLRFRAVDRTLTVEEATAGRDAAVAAAAERVGAELRS</sequence>
<accession>A0A221W724</accession>
<dbReference type="Pfam" id="PF17759">
    <property type="entry name" value="tRNA_synthFbeta"/>
    <property type="match status" value="1"/>
</dbReference>
<keyword evidence="13 15" id="KW-0030">Aminoacyl-tRNA synthetase</keyword>
<evidence type="ECO:0000256" key="1">
    <source>
        <dbReference type="ARBA" id="ARBA00004496"/>
    </source>
</evidence>
<dbReference type="InterPro" id="IPR012340">
    <property type="entry name" value="NA-bd_OB-fold"/>
</dbReference>
<dbReference type="PROSITE" id="PS51447">
    <property type="entry name" value="FDX_ACB"/>
    <property type="match status" value="1"/>
</dbReference>
<keyword evidence="4 15" id="KW-0963">Cytoplasm</keyword>
<proteinExistence type="inferred from homology"/>
<feature type="binding site" evidence="15">
    <location>
        <position position="506"/>
    </location>
    <ligand>
        <name>Mg(2+)</name>
        <dbReference type="ChEBI" id="CHEBI:18420"/>
        <note>shared with alpha subunit</note>
    </ligand>
</feature>
<keyword evidence="9 15" id="KW-0067">ATP-binding</keyword>
<keyword evidence="7 15" id="KW-0479">Metal-binding</keyword>
<organism evidence="16 17">
    <name type="scientific">Actinoalloteichus hoggarensis</name>
    <dbReference type="NCBI Taxonomy" id="1470176"/>
    <lineage>
        <taxon>Bacteria</taxon>
        <taxon>Bacillati</taxon>
        <taxon>Actinomycetota</taxon>
        <taxon>Actinomycetes</taxon>
        <taxon>Pseudonocardiales</taxon>
        <taxon>Pseudonocardiaceae</taxon>
        <taxon>Actinoalloteichus</taxon>
    </lineage>
</organism>
<dbReference type="InterPro" id="IPR033714">
    <property type="entry name" value="tRNA_bind_bactPheRS"/>
</dbReference>
<keyword evidence="8 15" id="KW-0547">Nucleotide-binding</keyword>
<dbReference type="InterPro" id="IPR045864">
    <property type="entry name" value="aa-tRNA-synth_II/BPL/LPL"/>
</dbReference>
<dbReference type="Gene3D" id="3.30.70.380">
    <property type="entry name" value="Ferrodoxin-fold anticodon-binding domain"/>
    <property type="match status" value="1"/>
</dbReference>
<dbReference type="GO" id="GO:0004826">
    <property type="term" value="F:phenylalanine-tRNA ligase activity"/>
    <property type="evidence" value="ECO:0007669"/>
    <property type="project" value="UniProtKB-UniRule"/>
</dbReference>
<comment type="similarity">
    <text evidence="2 15">Belongs to the phenylalanyl-tRNA synthetase beta subunit family. Type 1 subfamily.</text>
</comment>
<dbReference type="PROSITE" id="PS50886">
    <property type="entry name" value="TRBD"/>
    <property type="match status" value="1"/>
</dbReference>
<dbReference type="OrthoDB" id="9805455at2"/>
<evidence type="ECO:0000256" key="2">
    <source>
        <dbReference type="ARBA" id="ARBA00008653"/>
    </source>
</evidence>
<dbReference type="SMART" id="SM00874">
    <property type="entry name" value="B5"/>
    <property type="match status" value="1"/>
</dbReference>
<dbReference type="PANTHER" id="PTHR10947:SF0">
    <property type="entry name" value="PHENYLALANINE--TRNA LIGASE BETA SUBUNIT"/>
    <property type="match status" value="1"/>
</dbReference>
<dbReference type="EC" id="6.1.1.20" evidence="15"/>
<dbReference type="GO" id="GO:0000287">
    <property type="term" value="F:magnesium ion binding"/>
    <property type="evidence" value="ECO:0007669"/>
    <property type="project" value="UniProtKB-UniRule"/>
</dbReference>
<dbReference type="Gene3D" id="3.30.56.10">
    <property type="match status" value="2"/>
</dbReference>
<dbReference type="AlphaFoldDB" id="A0A221W724"/>
<dbReference type="Gene3D" id="3.50.40.10">
    <property type="entry name" value="Phenylalanyl-trna Synthetase, Chain B, domain 3"/>
    <property type="match status" value="1"/>
</dbReference>
<dbReference type="EMBL" id="CP022521">
    <property type="protein sequence ID" value="ASO21446.1"/>
    <property type="molecule type" value="Genomic_DNA"/>
</dbReference>
<feature type="binding site" evidence="15">
    <location>
        <position position="507"/>
    </location>
    <ligand>
        <name>Mg(2+)</name>
        <dbReference type="ChEBI" id="CHEBI:18420"/>
        <note>shared with alpha subunit</note>
    </ligand>
</feature>
<dbReference type="RefSeq" id="WP_093942587.1">
    <property type="nucleotide sequence ID" value="NZ_CP022521.1"/>
</dbReference>
<dbReference type="GO" id="GO:0005524">
    <property type="term" value="F:ATP binding"/>
    <property type="evidence" value="ECO:0007669"/>
    <property type="project" value="UniProtKB-UniRule"/>
</dbReference>
<dbReference type="Gene3D" id="3.30.930.10">
    <property type="entry name" value="Bira Bifunctional Protein, Domain 2"/>
    <property type="match status" value="1"/>
</dbReference>
<evidence type="ECO:0000256" key="7">
    <source>
        <dbReference type="ARBA" id="ARBA00022723"/>
    </source>
</evidence>